<comment type="caution">
    <text evidence="2">The sequence shown here is derived from an EMBL/GenBank/DDBJ whole genome shotgun (WGS) entry which is preliminary data.</text>
</comment>
<reference evidence="2" key="2">
    <citation type="journal article" date="2024" name="Plant">
        <title>Genomic evolution and insights into agronomic trait innovations of Sesamum species.</title>
        <authorList>
            <person name="Miao H."/>
            <person name="Wang L."/>
            <person name="Qu L."/>
            <person name="Liu H."/>
            <person name="Sun Y."/>
            <person name="Le M."/>
            <person name="Wang Q."/>
            <person name="Wei S."/>
            <person name="Zheng Y."/>
            <person name="Lin W."/>
            <person name="Duan Y."/>
            <person name="Cao H."/>
            <person name="Xiong S."/>
            <person name="Wang X."/>
            <person name="Wei L."/>
            <person name="Li C."/>
            <person name="Ma Q."/>
            <person name="Ju M."/>
            <person name="Zhao R."/>
            <person name="Li G."/>
            <person name="Mu C."/>
            <person name="Tian Q."/>
            <person name="Mei H."/>
            <person name="Zhang T."/>
            <person name="Gao T."/>
            <person name="Zhang H."/>
        </authorList>
    </citation>
    <scope>NUCLEOTIDE SEQUENCE</scope>
    <source>
        <strain evidence="2">G02</strain>
    </source>
</reference>
<accession>A0AAW2VPE5</accession>
<evidence type="ECO:0000256" key="1">
    <source>
        <dbReference type="SAM" id="MobiDB-lite"/>
    </source>
</evidence>
<reference evidence="2" key="1">
    <citation type="submission" date="2020-06" db="EMBL/GenBank/DDBJ databases">
        <authorList>
            <person name="Li T."/>
            <person name="Hu X."/>
            <person name="Zhang T."/>
            <person name="Song X."/>
            <person name="Zhang H."/>
            <person name="Dai N."/>
            <person name="Sheng W."/>
            <person name="Hou X."/>
            <person name="Wei L."/>
        </authorList>
    </citation>
    <scope>NUCLEOTIDE SEQUENCE</scope>
    <source>
        <strain evidence="2">G02</strain>
        <tissue evidence="2">Leaf</tissue>
    </source>
</reference>
<proteinExistence type="predicted"/>
<dbReference type="EMBL" id="JACGWJ010000003">
    <property type="protein sequence ID" value="KAL0429945.1"/>
    <property type="molecule type" value="Genomic_DNA"/>
</dbReference>
<evidence type="ECO:0000313" key="2">
    <source>
        <dbReference type="EMBL" id="KAL0429945.1"/>
    </source>
</evidence>
<protein>
    <submittedName>
        <fullName evidence="2">Uncharacterized protein</fullName>
    </submittedName>
</protein>
<feature type="region of interest" description="Disordered" evidence="1">
    <location>
        <begin position="1"/>
        <end position="69"/>
    </location>
</feature>
<name>A0AAW2VPE5_SESRA</name>
<sequence>MDLRESTQDASRHHKRLATEMNWNRGRKDQKLESLSNNEQDEEQHANGSHRGAAKTDSAAVPRKRCPAE</sequence>
<dbReference type="AlphaFoldDB" id="A0AAW2VPE5"/>
<feature type="compositionally biased region" description="Basic and acidic residues" evidence="1">
    <location>
        <begin position="1"/>
        <end position="11"/>
    </location>
</feature>
<organism evidence="2">
    <name type="scientific">Sesamum radiatum</name>
    <name type="common">Black benniseed</name>
    <dbReference type="NCBI Taxonomy" id="300843"/>
    <lineage>
        <taxon>Eukaryota</taxon>
        <taxon>Viridiplantae</taxon>
        <taxon>Streptophyta</taxon>
        <taxon>Embryophyta</taxon>
        <taxon>Tracheophyta</taxon>
        <taxon>Spermatophyta</taxon>
        <taxon>Magnoliopsida</taxon>
        <taxon>eudicotyledons</taxon>
        <taxon>Gunneridae</taxon>
        <taxon>Pentapetalae</taxon>
        <taxon>asterids</taxon>
        <taxon>lamiids</taxon>
        <taxon>Lamiales</taxon>
        <taxon>Pedaliaceae</taxon>
        <taxon>Sesamum</taxon>
    </lineage>
</organism>
<gene>
    <name evidence="2" type="ORF">Sradi_0620500</name>
</gene>